<keyword evidence="1" id="KW-0732">Signal</keyword>
<dbReference type="EMBL" id="SMFL01000002">
    <property type="protein sequence ID" value="TDE17254.1"/>
    <property type="molecule type" value="Genomic_DNA"/>
</dbReference>
<comment type="caution">
    <text evidence="3">The sequence shown here is derived from an EMBL/GenBank/DDBJ whole genome shotgun (WGS) entry which is preliminary data.</text>
</comment>
<evidence type="ECO:0000256" key="1">
    <source>
        <dbReference type="SAM" id="SignalP"/>
    </source>
</evidence>
<dbReference type="RefSeq" id="WP_131957019.1">
    <property type="nucleotide sequence ID" value="NZ_SMFL01000002.1"/>
</dbReference>
<reference evidence="3 4" key="1">
    <citation type="submission" date="2019-03" db="EMBL/GenBank/DDBJ databases">
        <title>Dyadobacter AR-3-6 sp. nov., isolated from arctic soil.</title>
        <authorList>
            <person name="Chaudhary D.K."/>
        </authorList>
    </citation>
    <scope>NUCLEOTIDE SEQUENCE [LARGE SCALE GENOMIC DNA]</scope>
    <source>
        <strain evidence="3 4">AR-3-6</strain>
    </source>
</reference>
<evidence type="ECO:0000313" key="4">
    <source>
        <dbReference type="Proteomes" id="UP000294850"/>
    </source>
</evidence>
<dbReference type="InterPro" id="IPR050491">
    <property type="entry name" value="AmpC-like"/>
</dbReference>
<proteinExistence type="predicted"/>
<dbReference type="GO" id="GO:0016787">
    <property type="term" value="F:hydrolase activity"/>
    <property type="evidence" value="ECO:0007669"/>
    <property type="project" value="UniProtKB-KW"/>
</dbReference>
<evidence type="ECO:0000259" key="2">
    <source>
        <dbReference type="Pfam" id="PF00144"/>
    </source>
</evidence>
<dbReference type="Pfam" id="PF00144">
    <property type="entry name" value="Beta-lactamase"/>
    <property type="match status" value="1"/>
</dbReference>
<feature type="domain" description="Beta-lactamase-related" evidence="2">
    <location>
        <begin position="44"/>
        <end position="356"/>
    </location>
</feature>
<feature type="chain" id="PRO_5020385870" evidence="1">
    <location>
        <begin position="21"/>
        <end position="550"/>
    </location>
</feature>
<organism evidence="3 4">
    <name type="scientific">Dyadobacter psychrotolerans</name>
    <dbReference type="NCBI Taxonomy" id="2541721"/>
    <lineage>
        <taxon>Bacteria</taxon>
        <taxon>Pseudomonadati</taxon>
        <taxon>Bacteroidota</taxon>
        <taxon>Cytophagia</taxon>
        <taxon>Cytophagales</taxon>
        <taxon>Spirosomataceae</taxon>
        <taxon>Dyadobacter</taxon>
    </lineage>
</organism>
<name>A0A4R5DX80_9BACT</name>
<dbReference type="OrthoDB" id="9793489at2"/>
<feature type="signal peptide" evidence="1">
    <location>
        <begin position="1"/>
        <end position="20"/>
    </location>
</feature>
<accession>A0A4R5DX80</accession>
<dbReference type="SUPFAM" id="SSF56601">
    <property type="entry name" value="beta-lactamase/transpeptidase-like"/>
    <property type="match status" value="1"/>
</dbReference>
<dbReference type="PANTHER" id="PTHR46825:SF9">
    <property type="entry name" value="BETA-LACTAMASE-RELATED DOMAIN-CONTAINING PROTEIN"/>
    <property type="match status" value="1"/>
</dbReference>
<dbReference type="Proteomes" id="UP000294850">
    <property type="component" value="Unassembled WGS sequence"/>
</dbReference>
<dbReference type="InterPro" id="IPR012338">
    <property type="entry name" value="Beta-lactam/transpept-like"/>
</dbReference>
<keyword evidence="4" id="KW-1185">Reference proteome</keyword>
<protein>
    <submittedName>
        <fullName evidence="3">Class A beta-lactamase-related serine hydrolase</fullName>
    </submittedName>
</protein>
<evidence type="ECO:0000313" key="3">
    <source>
        <dbReference type="EMBL" id="TDE17254.1"/>
    </source>
</evidence>
<keyword evidence="3" id="KW-0378">Hydrolase</keyword>
<dbReference type="PANTHER" id="PTHR46825">
    <property type="entry name" value="D-ALANYL-D-ALANINE-CARBOXYPEPTIDASE/ENDOPEPTIDASE AMPH"/>
    <property type="match status" value="1"/>
</dbReference>
<sequence>MRFPVLAICFLASAIHFAFSQPYSYIDSVKYRQLDSIASQDVPAHAPGIATGIVRNGQIVYSKYFGYANLSDSVQINEHSRFNIASNAKQFTALAILLLVKQQKISLDDDIRKFLPDLYTGIKHKILIKHLLNHSSGIRDIYDLWSVQGIVWWKTILNNQDALQLLQKQKELNFKPGTTYLYSNSNYILLAQIIEKVTGESFVNYTKNLFTKLDMPHTAFVDNHKKIDAPIAKPYFNFNQWVNYDWLCDIHGDGNLFTTLTDQLQWEKIIQLGHHDSIPTGLIKKSQQLTGNSEIKEYGYGLEFGAYKGIQYRFHEGATGAWKATLLRFPKDSLSVITLTNSGKTIPATQTRQMADILLNLSAQTPLVYSWPNRNGTFASASDIVGIYTDNKDFSFQFEQRDSIFYLKRFGRNEIQLVRESDNVFHQTNDPTFKMEFIKDKKSKLQVTAYHPSHAPYTLDKVDYDWENFDFRRMSGKFQNDETKQFLLIEYLSGQTFNIKLGDNETNGILITPTKLLSDGFQLAIQNNIDLNTVYFNMNRVKNLRFDRIK</sequence>
<dbReference type="InterPro" id="IPR001466">
    <property type="entry name" value="Beta-lactam-related"/>
</dbReference>
<dbReference type="AlphaFoldDB" id="A0A4R5DX80"/>
<gene>
    <name evidence="3" type="ORF">E0F88_05005</name>
</gene>
<dbReference type="Gene3D" id="3.40.710.10">
    <property type="entry name" value="DD-peptidase/beta-lactamase superfamily"/>
    <property type="match status" value="1"/>
</dbReference>